<comment type="similarity">
    <text evidence="1">Belongs to the RelE toxin family.</text>
</comment>
<dbReference type="PANTHER" id="PTHR35601:SF1">
    <property type="entry name" value="TOXIN RELE"/>
    <property type="match status" value="1"/>
</dbReference>
<accession>A0A653A6H2</accession>
<organism evidence="3">
    <name type="scientific">Uncultured Desulfatiglans sp</name>
    <dbReference type="NCBI Taxonomy" id="1748965"/>
    <lineage>
        <taxon>Bacteria</taxon>
        <taxon>Pseudomonadati</taxon>
        <taxon>Thermodesulfobacteriota</taxon>
        <taxon>Desulfobacteria</taxon>
        <taxon>Desulfatiglandales</taxon>
        <taxon>Desulfatiglandaceae</taxon>
        <taxon>Desulfatiglans</taxon>
        <taxon>environmental samples</taxon>
    </lineage>
</organism>
<dbReference type="AlphaFoldDB" id="A0A653A6H2"/>
<dbReference type="NCBIfam" id="TIGR02385">
    <property type="entry name" value="RelE_StbE"/>
    <property type="match status" value="1"/>
</dbReference>
<protein>
    <submittedName>
        <fullName evidence="3">Addiction module toxin, RelE/StbE family</fullName>
    </submittedName>
</protein>
<sequence>MAYNIVYKKSVHRDLMKLSKPEAKRILDLIEKKLIKQPESNPVLKGQFAGLRKYRVGNYRVIYALLDLDIVILRIGNRKDVYKGEI</sequence>
<name>A0A653A6H2_UNCDX</name>
<dbReference type="Gene3D" id="3.30.2310.20">
    <property type="entry name" value="RelE-like"/>
    <property type="match status" value="1"/>
</dbReference>
<proteinExistence type="inferred from homology"/>
<dbReference type="Pfam" id="PF05016">
    <property type="entry name" value="ParE_toxin"/>
    <property type="match status" value="1"/>
</dbReference>
<dbReference type="InterPro" id="IPR007712">
    <property type="entry name" value="RelE/ParE_toxin"/>
</dbReference>
<evidence type="ECO:0000256" key="1">
    <source>
        <dbReference type="ARBA" id="ARBA00006226"/>
    </source>
</evidence>
<keyword evidence="2" id="KW-1277">Toxin-antitoxin system</keyword>
<dbReference type="InterPro" id="IPR035093">
    <property type="entry name" value="RelE/ParE_toxin_dom_sf"/>
</dbReference>
<reference evidence="3" key="1">
    <citation type="submission" date="2018-07" db="EMBL/GenBank/DDBJ databases">
        <authorList>
            <consortium name="Genoscope - CEA"/>
            <person name="William W."/>
        </authorList>
    </citation>
    <scope>NUCLEOTIDE SEQUENCE</scope>
    <source>
        <strain evidence="3">IK1</strain>
    </source>
</reference>
<dbReference type="EMBL" id="UPXX01000021">
    <property type="protein sequence ID" value="VBB43564.1"/>
    <property type="molecule type" value="Genomic_DNA"/>
</dbReference>
<evidence type="ECO:0000313" key="3">
    <source>
        <dbReference type="EMBL" id="VBB43564.1"/>
    </source>
</evidence>
<evidence type="ECO:0000256" key="2">
    <source>
        <dbReference type="ARBA" id="ARBA00022649"/>
    </source>
</evidence>
<dbReference type="PANTHER" id="PTHR35601">
    <property type="entry name" value="TOXIN RELE"/>
    <property type="match status" value="1"/>
</dbReference>
<gene>
    <name evidence="3" type="ORF">TRIP_B280006</name>
</gene>
<dbReference type="SUPFAM" id="SSF143011">
    <property type="entry name" value="RelE-like"/>
    <property type="match status" value="1"/>
</dbReference>